<dbReference type="OrthoDB" id="439943at2759"/>
<evidence type="ECO:0000313" key="6">
    <source>
        <dbReference type="Proteomes" id="UP000037923"/>
    </source>
</evidence>
<feature type="chain" id="PRO_5007419378" evidence="4">
    <location>
        <begin position="25"/>
        <end position="640"/>
    </location>
</feature>
<proteinExistence type="inferred from homology"/>
<gene>
    <name evidence="5" type="ORF">ABB37_03371</name>
</gene>
<sequence>MQPPSKKVLCNVVLLVILIILSAATVEYRILHEAILSGRVASVVESRNRFNPFSEDLYSFVARQQLFLAGDGKHSCVTLSFYPQSDKVGGPAAVQLHNNKNASSSPLPSSPPRTTPLEAIRLRSSIILKEASVLRASPNTIPWRVQTERLASSLMTSPRTTTLVTTTVPDAAPIPTAVHVEGPLVPSSLSSNFPSTVRQTQQPTMQTEAATPAAMKHDAPKSVNAVILLMSPTFSSETVPTSVQVDTTSPQGFTNDFAQPVPPPGTGAPTETTTTSATPWRCRRCQQFLEKLLPTLETEYLSRYPYPVHILHRGIMPSEVVQYIITVLASASRITIEDISGVLAEKVTLTSSMVLEPWLKEIGADLYYRRRFSTFPPMSTAPPETPPPTEETTTGAGLVGGGGEMLTPVVVPGTGVGAGGGAGGGNNGGGFTEATNTPAGGNHNNDVGPYDDADGTLQALRERWELRRFWAGPLSMLSSLQSYDYFWYLGSQSHLTKPLARDVLADVVNHTCAVAYHQLSYLTHKRVSDLWRTMLDWNEHSAGLYFSQDELERALSWLSDDLGVYGGKIYSSDCYIMSFAVTRHPAYVDFFHWIDSRPPYGLMKKQWSPLAIYTVFAQLLMEKHGWDACWLDPLSGYRTS</sequence>
<organism evidence="5 6">
    <name type="scientific">Leptomonas pyrrhocoris</name>
    <name type="common">Firebug parasite</name>
    <dbReference type="NCBI Taxonomy" id="157538"/>
    <lineage>
        <taxon>Eukaryota</taxon>
        <taxon>Discoba</taxon>
        <taxon>Euglenozoa</taxon>
        <taxon>Kinetoplastea</taxon>
        <taxon>Metakinetoplastina</taxon>
        <taxon>Trypanosomatida</taxon>
        <taxon>Trypanosomatidae</taxon>
        <taxon>Leishmaniinae</taxon>
        <taxon>Leptomonas</taxon>
    </lineage>
</organism>
<dbReference type="InterPro" id="IPR029044">
    <property type="entry name" value="Nucleotide-diphossugar_trans"/>
</dbReference>
<dbReference type="Proteomes" id="UP000037923">
    <property type="component" value="Unassembled WGS sequence"/>
</dbReference>
<dbReference type="GO" id="GO:0000030">
    <property type="term" value="F:mannosyltransferase activity"/>
    <property type="evidence" value="ECO:0007669"/>
    <property type="project" value="InterPro"/>
</dbReference>
<evidence type="ECO:0000313" key="5">
    <source>
        <dbReference type="EMBL" id="KPA82261.1"/>
    </source>
</evidence>
<comment type="similarity">
    <text evidence="1">Belongs to the glycosyltransferase 15 family.</text>
</comment>
<dbReference type="GeneID" id="26903662"/>
<feature type="region of interest" description="Disordered" evidence="3">
    <location>
        <begin position="96"/>
        <end position="115"/>
    </location>
</feature>
<dbReference type="SUPFAM" id="SSF53448">
    <property type="entry name" value="Nucleotide-diphospho-sugar transferases"/>
    <property type="match status" value="1"/>
</dbReference>
<evidence type="ECO:0000256" key="4">
    <source>
        <dbReference type="SAM" id="SignalP"/>
    </source>
</evidence>
<dbReference type="AlphaFoldDB" id="A0A0N0VG08"/>
<accession>A0A0N0VG08</accession>
<protein>
    <submittedName>
        <fullName evidence="5">Putative glycosyltransferase family 15</fullName>
    </submittedName>
</protein>
<dbReference type="RefSeq" id="XP_015660700.1">
    <property type="nucleotide sequence ID" value="XM_015800693.1"/>
</dbReference>
<dbReference type="Gene3D" id="3.90.550.10">
    <property type="entry name" value="Spore Coat Polysaccharide Biosynthesis Protein SpsA, Chain A"/>
    <property type="match status" value="1"/>
</dbReference>
<dbReference type="InterPro" id="IPR002685">
    <property type="entry name" value="Glyco_trans_15"/>
</dbReference>
<dbReference type="RefSeq" id="XP_015660701.1">
    <property type="nucleotide sequence ID" value="XM_015800694.1"/>
</dbReference>
<dbReference type="VEuPathDB" id="TriTrypDB:LpyrH10_05_2310"/>
<evidence type="ECO:0000256" key="1">
    <source>
        <dbReference type="ARBA" id="ARBA00007677"/>
    </source>
</evidence>
<name>A0A0N0VG08_LEPPY</name>
<dbReference type="EMBL" id="LGTL01000005">
    <property type="protein sequence ID" value="KPA82261.1"/>
    <property type="molecule type" value="Genomic_DNA"/>
</dbReference>
<evidence type="ECO:0000256" key="2">
    <source>
        <dbReference type="ARBA" id="ARBA00022679"/>
    </source>
</evidence>
<dbReference type="EMBL" id="LGTL01000005">
    <property type="protein sequence ID" value="KPA82262.1"/>
    <property type="molecule type" value="Genomic_DNA"/>
</dbReference>
<feature type="signal peptide" evidence="4">
    <location>
        <begin position="1"/>
        <end position="24"/>
    </location>
</feature>
<reference evidence="5 6" key="1">
    <citation type="submission" date="2015-07" db="EMBL/GenBank/DDBJ databases">
        <title>High-quality genome of monoxenous trypanosomatid Leptomonas pyrrhocoris.</title>
        <authorList>
            <person name="Flegontov P."/>
            <person name="Butenko A."/>
            <person name="Firsov S."/>
            <person name="Vlcek C."/>
            <person name="Logacheva M.D."/>
            <person name="Field M."/>
            <person name="Filatov D."/>
            <person name="Flegontova O."/>
            <person name="Gerasimov E."/>
            <person name="Jackson A.P."/>
            <person name="Kelly S."/>
            <person name="Opperdoes F."/>
            <person name="O'Reilly A."/>
            <person name="Votypka J."/>
            <person name="Yurchenko V."/>
            <person name="Lukes J."/>
        </authorList>
    </citation>
    <scope>NUCLEOTIDE SEQUENCE [LARGE SCALE GENOMIC DNA]</scope>
    <source>
        <strain evidence="5">H10</strain>
    </source>
</reference>
<dbReference type="Pfam" id="PF01793">
    <property type="entry name" value="Glyco_transf_15"/>
    <property type="match status" value="1"/>
</dbReference>
<feature type="compositionally biased region" description="Low complexity" evidence="3">
    <location>
        <begin position="267"/>
        <end position="277"/>
    </location>
</feature>
<keyword evidence="2 5" id="KW-0808">Transferase</keyword>
<feature type="region of interest" description="Disordered" evidence="3">
    <location>
        <begin position="254"/>
        <end position="277"/>
    </location>
</feature>
<keyword evidence="4" id="KW-0732">Signal</keyword>
<dbReference type="GO" id="GO:0016020">
    <property type="term" value="C:membrane"/>
    <property type="evidence" value="ECO:0007669"/>
    <property type="project" value="InterPro"/>
</dbReference>
<keyword evidence="6" id="KW-1185">Reference proteome</keyword>
<comment type="caution">
    <text evidence="5">The sequence shown here is derived from an EMBL/GenBank/DDBJ whole genome shotgun (WGS) entry which is preliminary data.</text>
</comment>
<evidence type="ECO:0000256" key="3">
    <source>
        <dbReference type="SAM" id="MobiDB-lite"/>
    </source>
</evidence>